<dbReference type="InterPro" id="IPR000719">
    <property type="entry name" value="Prot_kinase_dom"/>
</dbReference>
<comment type="subcellular location">
    <subcellularLocation>
        <location evidence="1">Membrane</location>
        <topology evidence="1">Single-pass type I membrane protein</topology>
    </subcellularLocation>
</comment>
<organism evidence="16">
    <name type="scientific">Selaginella moellendorffii</name>
    <name type="common">Spikemoss</name>
    <dbReference type="NCBI Taxonomy" id="88036"/>
    <lineage>
        <taxon>Eukaryota</taxon>
        <taxon>Viridiplantae</taxon>
        <taxon>Streptophyta</taxon>
        <taxon>Embryophyta</taxon>
        <taxon>Tracheophyta</taxon>
        <taxon>Lycopodiopsida</taxon>
        <taxon>Selaginellales</taxon>
        <taxon>Selaginellaceae</taxon>
        <taxon>Selaginella</taxon>
    </lineage>
</organism>
<keyword evidence="4" id="KW-0808">Transferase</keyword>
<evidence type="ECO:0000259" key="14">
    <source>
        <dbReference type="PROSITE" id="PS51392"/>
    </source>
</evidence>
<evidence type="ECO:0000256" key="8">
    <source>
        <dbReference type="ARBA" id="ARBA00022777"/>
    </source>
</evidence>
<dbReference type="InterPro" id="IPR010513">
    <property type="entry name" value="KEN_dom"/>
</dbReference>
<keyword evidence="5" id="KW-0812">Transmembrane</keyword>
<dbReference type="SMART" id="SM00220">
    <property type="entry name" value="S_TKc"/>
    <property type="match status" value="1"/>
</dbReference>
<evidence type="ECO:0000256" key="5">
    <source>
        <dbReference type="ARBA" id="ARBA00022692"/>
    </source>
</evidence>
<proteinExistence type="predicted"/>
<feature type="domain" description="KEN" evidence="14">
    <location>
        <begin position="124"/>
        <end position="255"/>
    </location>
</feature>
<evidence type="ECO:0000256" key="7">
    <source>
        <dbReference type="ARBA" id="ARBA00022741"/>
    </source>
</evidence>
<dbReference type="GO" id="GO:0036498">
    <property type="term" value="P:IRE1-mediated unfolded protein response"/>
    <property type="evidence" value="ECO:0000318"/>
    <property type="project" value="GO_Central"/>
</dbReference>
<evidence type="ECO:0000256" key="3">
    <source>
        <dbReference type="ARBA" id="ARBA00022527"/>
    </source>
</evidence>
<dbReference type="EC" id="2.7.11.1" evidence="2"/>
<keyword evidence="16" id="KW-1185">Reference proteome</keyword>
<dbReference type="GO" id="GO:0004521">
    <property type="term" value="F:RNA endonuclease activity"/>
    <property type="evidence" value="ECO:0000318"/>
    <property type="project" value="GO_Central"/>
</dbReference>
<accession>D8S8C5</accession>
<dbReference type="GO" id="GO:0051082">
    <property type="term" value="F:unfolded protein binding"/>
    <property type="evidence" value="ECO:0000318"/>
    <property type="project" value="GO_Central"/>
</dbReference>
<evidence type="ECO:0000256" key="9">
    <source>
        <dbReference type="ARBA" id="ARBA00022801"/>
    </source>
</evidence>
<dbReference type="PROSITE" id="PS51392">
    <property type="entry name" value="KEN"/>
    <property type="match status" value="1"/>
</dbReference>
<keyword evidence="9" id="KW-0378">Hydrolase</keyword>
<dbReference type="GO" id="GO:0016787">
    <property type="term" value="F:hydrolase activity"/>
    <property type="evidence" value="ECO:0007669"/>
    <property type="project" value="UniProtKB-KW"/>
</dbReference>
<dbReference type="OMA" id="DYTRVWD"/>
<dbReference type="CDD" id="cd10422">
    <property type="entry name" value="RNase_Ire1"/>
    <property type="match status" value="1"/>
</dbReference>
<dbReference type="InterPro" id="IPR045133">
    <property type="entry name" value="IRE1/2-like"/>
</dbReference>
<dbReference type="GO" id="GO:0005783">
    <property type="term" value="C:endoplasmic reticulum"/>
    <property type="evidence" value="ECO:0000318"/>
    <property type="project" value="GO_Central"/>
</dbReference>
<dbReference type="EMBL" id="GL377606">
    <property type="protein sequence ID" value="EFJ19390.1"/>
    <property type="molecule type" value="Genomic_DNA"/>
</dbReference>
<evidence type="ECO:0000256" key="2">
    <source>
        <dbReference type="ARBA" id="ARBA00012513"/>
    </source>
</evidence>
<keyword evidence="12" id="KW-0472">Membrane</keyword>
<name>D8S8C5_SELML</name>
<dbReference type="PROSITE" id="PS50011">
    <property type="entry name" value="PROTEIN_KINASE_DOM"/>
    <property type="match status" value="1"/>
</dbReference>
<dbReference type="SUPFAM" id="SSF56112">
    <property type="entry name" value="Protein kinase-like (PK-like)"/>
    <property type="match status" value="1"/>
</dbReference>
<dbReference type="eggNOG" id="KOG1027">
    <property type="taxonomic scope" value="Eukaryota"/>
</dbReference>
<dbReference type="Proteomes" id="UP000001514">
    <property type="component" value="Unassembled WGS sequence"/>
</dbReference>
<dbReference type="SMART" id="SM00580">
    <property type="entry name" value="PUG"/>
    <property type="match status" value="1"/>
</dbReference>
<evidence type="ECO:0000259" key="13">
    <source>
        <dbReference type="PROSITE" id="PS50011"/>
    </source>
</evidence>
<sequence length="260" mass="29546">LSAKISDMGISKRLNDGASGIDKLTTGMGSSGWQAPEQIQGERQTRAVDMFSVGCLLYFCITGGQHPFGGRLERDMNIVSGKMDLFAVDHYPEAIDIISSLLAMDPKDRPTSMQVKLHPFFWPPQQRLQFLITASDRVEREDREASSAVLTALEAVAPTALGGAWDEKLDPLLINNLGRYRQYNYQAVRDLLRVIRNKANHYRELPADVQQILGSIPQGYESYFRTRFPKLLMEVYKVIADHCWEEEMFQPYFSEADDYL</sequence>
<dbReference type="OrthoDB" id="63989at2759"/>
<evidence type="ECO:0000256" key="10">
    <source>
        <dbReference type="ARBA" id="ARBA00022840"/>
    </source>
</evidence>
<keyword evidence="8" id="KW-0418">Kinase</keyword>
<reference evidence="15 16" key="1">
    <citation type="journal article" date="2011" name="Science">
        <title>The Selaginella genome identifies genetic changes associated with the evolution of vascular plants.</title>
        <authorList>
            <person name="Banks J.A."/>
            <person name="Nishiyama T."/>
            <person name="Hasebe M."/>
            <person name="Bowman J.L."/>
            <person name="Gribskov M."/>
            <person name="dePamphilis C."/>
            <person name="Albert V.A."/>
            <person name="Aono N."/>
            <person name="Aoyama T."/>
            <person name="Ambrose B.A."/>
            <person name="Ashton N.W."/>
            <person name="Axtell M.J."/>
            <person name="Barker E."/>
            <person name="Barker M.S."/>
            <person name="Bennetzen J.L."/>
            <person name="Bonawitz N.D."/>
            <person name="Chapple C."/>
            <person name="Cheng C."/>
            <person name="Correa L.G."/>
            <person name="Dacre M."/>
            <person name="DeBarry J."/>
            <person name="Dreyer I."/>
            <person name="Elias M."/>
            <person name="Engstrom E.M."/>
            <person name="Estelle M."/>
            <person name="Feng L."/>
            <person name="Finet C."/>
            <person name="Floyd S.K."/>
            <person name="Frommer W.B."/>
            <person name="Fujita T."/>
            <person name="Gramzow L."/>
            <person name="Gutensohn M."/>
            <person name="Harholt J."/>
            <person name="Hattori M."/>
            <person name="Heyl A."/>
            <person name="Hirai T."/>
            <person name="Hiwatashi Y."/>
            <person name="Ishikawa M."/>
            <person name="Iwata M."/>
            <person name="Karol K.G."/>
            <person name="Koehler B."/>
            <person name="Kolukisaoglu U."/>
            <person name="Kubo M."/>
            <person name="Kurata T."/>
            <person name="Lalonde S."/>
            <person name="Li K."/>
            <person name="Li Y."/>
            <person name="Litt A."/>
            <person name="Lyons E."/>
            <person name="Manning G."/>
            <person name="Maruyama T."/>
            <person name="Michael T.P."/>
            <person name="Mikami K."/>
            <person name="Miyazaki S."/>
            <person name="Morinaga S."/>
            <person name="Murata T."/>
            <person name="Mueller-Roeber B."/>
            <person name="Nelson D.R."/>
            <person name="Obara M."/>
            <person name="Oguri Y."/>
            <person name="Olmstead R.G."/>
            <person name="Onodera N."/>
            <person name="Petersen B.L."/>
            <person name="Pils B."/>
            <person name="Prigge M."/>
            <person name="Rensing S.A."/>
            <person name="Riano-Pachon D.M."/>
            <person name="Roberts A.W."/>
            <person name="Sato Y."/>
            <person name="Scheller H.V."/>
            <person name="Schulz B."/>
            <person name="Schulz C."/>
            <person name="Shakirov E.V."/>
            <person name="Shibagaki N."/>
            <person name="Shinohara N."/>
            <person name="Shippen D.E."/>
            <person name="Soerensen I."/>
            <person name="Sotooka R."/>
            <person name="Sugimoto N."/>
            <person name="Sugita M."/>
            <person name="Sumikawa N."/>
            <person name="Tanurdzic M."/>
            <person name="Theissen G."/>
            <person name="Ulvskov P."/>
            <person name="Wakazuki S."/>
            <person name="Weng J.K."/>
            <person name="Willats W.W."/>
            <person name="Wipf D."/>
            <person name="Wolf P.G."/>
            <person name="Yang L."/>
            <person name="Zimmer A.D."/>
            <person name="Zhu Q."/>
            <person name="Mitros T."/>
            <person name="Hellsten U."/>
            <person name="Loque D."/>
            <person name="Otillar R."/>
            <person name="Salamov A."/>
            <person name="Schmutz J."/>
            <person name="Shapiro H."/>
            <person name="Lindquist E."/>
            <person name="Lucas S."/>
            <person name="Rokhsar D."/>
            <person name="Grigoriev I.V."/>
        </authorList>
    </citation>
    <scope>NUCLEOTIDE SEQUENCE [LARGE SCALE GENOMIC DNA]</scope>
</reference>
<evidence type="ECO:0000313" key="16">
    <source>
        <dbReference type="Proteomes" id="UP000001514"/>
    </source>
</evidence>
<dbReference type="InterPro" id="IPR038357">
    <property type="entry name" value="KEN_sf"/>
</dbReference>
<dbReference type="STRING" id="88036.D8S8C5"/>
<evidence type="ECO:0000256" key="4">
    <source>
        <dbReference type="ARBA" id="ARBA00022679"/>
    </source>
</evidence>
<dbReference type="InterPro" id="IPR011009">
    <property type="entry name" value="Kinase-like_dom_sf"/>
</dbReference>
<dbReference type="PANTHER" id="PTHR13954">
    <property type="entry name" value="IRE1-RELATED"/>
    <property type="match status" value="1"/>
</dbReference>
<protein>
    <recommendedName>
        <fullName evidence="2">non-specific serine/threonine protein kinase</fullName>
        <ecNumber evidence="2">2.7.11.1</ecNumber>
    </recommendedName>
</protein>
<dbReference type="PANTHER" id="PTHR13954:SF6">
    <property type="entry name" value="NON-SPECIFIC SERINE_THREONINE PROTEIN KINASE"/>
    <property type="match status" value="1"/>
</dbReference>
<dbReference type="GO" id="GO:0016020">
    <property type="term" value="C:membrane"/>
    <property type="evidence" value="ECO:0007669"/>
    <property type="project" value="UniProtKB-SubCell"/>
</dbReference>
<dbReference type="InParanoid" id="D8S8C5"/>
<dbReference type="GO" id="GO:0005524">
    <property type="term" value="F:ATP binding"/>
    <property type="evidence" value="ECO:0007669"/>
    <property type="project" value="UniProtKB-KW"/>
</dbReference>
<keyword evidence="10" id="KW-0067">ATP-binding</keyword>
<dbReference type="GO" id="GO:0006397">
    <property type="term" value="P:mRNA processing"/>
    <property type="evidence" value="ECO:0007669"/>
    <property type="project" value="InterPro"/>
</dbReference>
<dbReference type="HOGENOM" id="CLU_004875_0_1_1"/>
<keyword evidence="7" id="KW-0547">Nucleotide-binding</keyword>
<gene>
    <name evidence="15" type="ORF">SELMODRAFT_111000</name>
</gene>
<dbReference type="FunFam" id="1.20.1440.180:FF:000002">
    <property type="entry name" value="Serine/threonine-protein kinase/endoribonuclease IRE1"/>
    <property type="match status" value="1"/>
</dbReference>
<keyword evidence="6" id="KW-0732">Signal</keyword>
<keyword evidence="11" id="KW-1133">Transmembrane helix</keyword>
<dbReference type="AlphaFoldDB" id="D8S8C5"/>
<keyword evidence="3" id="KW-0723">Serine/threonine-protein kinase</keyword>
<dbReference type="KEGG" id="smo:SELMODRAFT_111000"/>
<evidence type="ECO:0000256" key="6">
    <source>
        <dbReference type="ARBA" id="ARBA00022729"/>
    </source>
</evidence>
<dbReference type="Gene3D" id="1.10.510.10">
    <property type="entry name" value="Transferase(Phosphotransferase) domain 1"/>
    <property type="match status" value="1"/>
</dbReference>
<dbReference type="GO" id="GO:0004674">
    <property type="term" value="F:protein serine/threonine kinase activity"/>
    <property type="evidence" value="ECO:0000318"/>
    <property type="project" value="GO_Central"/>
</dbReference>
<evidence type="ECO:0000313" key="15">
    <source>
        <dbReference type="EMBL" id="EFJ19390.1"/>
    </source>
</evidence>
<dbReference type="Pfam" id="PF00069">
    <property type="entry name" value="Pkinase"/>
    <property type="match status" value="1"/>
</dbReference>
<dbReference type="Pfam" id="PF06479">
    <property type="entry name" value="Ribonuc_2-5A"/>
    <property type="match status" value="1"/>
</dbReference>
<evidence type="ECO:0000256" key="11">
    <source>
        <dbReference type="ARBA" id="ARBA00022989"/>
    </source>
</evidence>
<dbReference type="GO" id="GO:0070059">
    <property type="term" value="P:intrinsic apoptotic signaling pathway in response to endoplasmic reticulum stress"/>
    <property type="evidence" value="ECO:0000318"/>
    <property type="project" value="GO_Central"/>
</dbReference>
<feature type="non-terminal residue" evidence="15">
    <location>
        <position position="1"/>
    </location>
</feature>
<feature type="domain" description="Protein kinase" evidence="13">
    <location>
        <begin position="1"/>
        <end position="121"/>
    </location>
</feature>
<evidence type="ECO:0000256" key="1">
    <source>
        <dbReference type="ARBA" id="ARBA00004479"/>
    </source>
</evidence>
<dbReference type="Gene3D" id="1.20.1440.180">
    <property type="entry name" value="KEN domain"/>
    <property type="match status" value="1"/>
</dbReference>
<evidence type="ECO:0000256" key="12">
    <source>
        <dbReference type="ARBA" id="ARBA00023136"/>
    </source>
</evidence>